<dbReference type="Proteomes" id="UP001054821">
    <property type="component" value="Chromosome 7"/>
</dbReference>
<reference evidence="6 7" key="1">
    <citation type="journal article" date="2022" name="G3 (Bethesda)">
        <title>Whole-genome sequence and methylome profiling of the almond [Prunus dulcis (Mill.) D.A. Webb] cultivar 'Nonpareil'.</title>
        <authorList>
            <person name="D'Amico-Willman K.M."/>
            <person name="Ouma W.Z."/>
            <person name="Meulia T."/>
            <person name="Sideli G.M."/>
            <person name="Gradziel T.M."/>
            <person name="Fresnedo-Ramirez J."/>
        </authorList>
    </citation>
    <scope>NUCLEOTIDE SEQUENCE [LARGE SCALE GENOMIC DNA]</scope>
    <source>
        <strain evidence="6">Clone GOH B32 T37-40</strain>
    </source>
</reference>
<evidence type="ECO:0000256" key="1">
    <source>
        <dbReference type="ARBA" id="ARBA00022670"/>
    </source>
</evidence>
<feature type="compositionally biased region" description="Low complexity" evidence="2">
    <location>
        <begin position="390"/>
        <end position="403"/>
    </location>
</feature>
<dbReference type="Gene3D" id="3.30.420.10">
    <property type="entry name" value="Ribonuclease H-like superfamily/Ribonuclease H"/>
    <property type="match status" value="1"/>
</dbReference>
<feature type="compositionally biased region" description="Low complexity" evidence="2">
    <location>
        <begin position="412"/>
        <end position="429"/>
    </location>
</feature>
<dbReference type="EMBL" id="JAJFAZ020000007">
    <property type="protein sequence ID" value="KAI5316471.1"/>
    <property type="molecule type" value="Genomic_DNA"/>
</dbReference>
<feature type="domain" description="Retroviral polymerase SH3-like" evidence="5">
    <location>
        <begin position="257"/>
        <end position="285"/>
    </location>
</feature>
<dbReference type="InterPro" id="IPR054722">
    <property type="entry name" value="PolX-like_BBD"/>
</dbReference>
<evidence type="ECO:0000313" key="6">
    <source>
        <dbReference type="EMBL" id="KAI5316471.1"/>
    </source>
</evidence>
<feature type="domain" description="GAG-pre-integrase" evidence="3">
    <location>
        <begin position="121"/>
        <end position="186"/>
    </location>
</feature>
<keyword evidence="1" id="KW-0378">Hydrolase</keyword>
<feature type="region of interest" description="Disordered" evidence="2">
    <location>
        <begin position="321"/>
        <end position="457"/>
    </location>
</feature>
<evidence type="ECO:0000313" key="7">
    <source>
        <dbReference type="Proteomes" id="UP001054821"/>
    </source>
</evidence>
<keyword evidence="7" id="KW-1185">Reference proteome</keyword>
<organism evidence="6 7">
    <name type="scientific">Prunus dulcis</name>
    <name type="common">Almond</name>
    <name type="synonym">Amygdalus dulcis</name>
    <dbReference type="NCBI Taxonomy" id="3755"/>
    <lineage>
        <taxon>Eukaryota</taxon>
        <taxon>Viridiplantae</taxon>
        <taxon>Streptophyta</taxon>
        <taxon>Embryophyta</taxon>
        <taxon>Tracheophyta</taxon>
        <taxon>Spermatophyta</taxon>
        <taxon>Magnoliopsida</taxon>
        <taxon>eudicotyledons</taxon>
        <taxon>Gunneridae</taxon>
        <taxon>Pentapetalae</taxon>
        <taxon>rosids</taxon>
        <taxon>fabids</taxon>
        <taxon>Rosales</taxon>
        <taxon>Rosaceae</taxon>
        <taxon>Amygdaloideae</taxon>
        <taxon>Amygdaleae</taxon>
        <taxon>Prunus</taxon>
    </lineage>
</organism>
<dbReference type="AlphaFoldDB" id="A0AAD4V2T9"/>
<dbReference type="Pfam" id="PF25597">
    <property type="entry name" value="SH3_retrovirus"/>
    <property type="match status" value="1"/>
</dbReference>
<dbReference type="GO" id="GO:0003676">
    <property type="term" value="F:nucleic acid binding"/>
    <property type="evidence" value="ECO:0007669"/>
    <property type="project" value="InterPro"/>
</dbReference>
<protein>
    <submittedName>
        <fullName evidence="6">Uncharacterized protein</fullName>
    </submittedName>
</protein>
<dbReference type="InterPro" id="IPR025724">
    <property type="entry name" value="GAG-pre-integrase_dom"/>
</dbReference>
<dbReference type="PANTHER" id="PTHR42648">
    <property type="entry name" value="TRANSPOSASE, PUTATIVE-RELATED"/>
    <property type="match status" value="1"/>
</dbReference>
<feature type="domain" description="Retrovirus-related Pol polyprotein from transposon TNT 1-94-like beta-barrel" evidence="4">
    <location>
        <begin position="11"/>
        <end position="87"/>
    </location>
</feature>
<dbReference type="InterPro" id="IPR012337">
    <property type="entry name" value="RNaseH-like_sf"/>
</dbReference>
<dbReference type="SUPFAM" id="SSF53098">
    <property type="entry name" value="Ribonuclease H-like"/>
    <property type="match status" value="1"/>
</dbReference>
<sequence>MPVVSSSNPNWYLDSGATNHMTHDARTFHSSTPYATSDQVVVGNGDTFPITHSGNLSFSSGSFVFRLSGVLCVPSLRKNLLSVAQFTHDFNVSITFFPWGYQIRDLQCGVVLFQGLCKDGLYPIFPMLLSSSKHAFSSIVASSSLWHHRLGHPSNKVLRTLVSRSLLGSLSRLSTSPCSHCALSKSIKLSFSSHDHCSTKPFALIHSDVWMSLVVFASGYRYYVLFMDDYTRYSWIFPMRLKSEVFGHFSTFAIDRHHGYRCLHPPTGRLYVSRHVIFHEDQLYYADVSKLVQLSDLAVVPVGLLPSPPARPITAVHSQDTARFSNTTSGSTSSPSFHVHPSSPQPTDICAPQSAVSPPSSAPYSPTPPDCRSLLQHTAVPTSSPPPAVSSPSSDPSSQTPPDCLSLPSQPAVSASSPTTLSSSPLVSSHVPVIAPPPPSARLSPVHTRSKSGIVKPNPKYHANFSTRYPVPHAFSALVNTDVEPTCYTQASRYPEWKQAMLDEYHALLQQGTWSLVPSSPSLNTVGCKWVFRIKRRSDSTIELYKARLECV</sequence>
<dbReference type="InterPro" id="IPR057670">
    <property type="entry name" value="SH3_retrovirus"/>
</dbReference>
<evidence type="ECO:0000259" key="5">
    <source>
        <dbReference type="Pfam" id="PF25597"/>
    </source>
</evidence>
<dbReference type="InterPro" id="IPR039537">
    <property type="entry name" value="Retrotran_Ty1/copia-like"/>
</dbReference>
<evidence type="ECO:0000259" key="4">
    <source>
        <dbReference type="Pfam" id="PF22936"/>
    </source>
</evidence>
<evidence type="ECO:0000259" key="3">
    <source>
        <dbReference type="Pfam" id="PF13976"/>
    </source>
</evidence>
<dbReference type="GO" id="GO:0006508">
    <property type="term" value="P:proteolysis"/>
    <property type="evidence" value="ECO:0007669"/>
    <property type="project" value="UniProtKB-KW"/>
</dbReference>
<evidence type="ECO:0000256" key="2">
    <source>
        <dbReference type="SAM" id="MobiDB-lite"/>
    </source>
</evidence>
<feature type="compositionally biased region" description="Low complexity" evidence="2">
    <location>
        <begin position="325"/>
        <end position="364"/>
    </location>
</feature>
<name>A0AAD4V2T9_PRUDU</name>
<proteinExistence type="predicted"/>
<dbReference type="Pfam" id="PF13976">
    <property type="entry name" value="gag_pre-integrs"/>
    <property type="match status" value="1"/>
</dbReference>
<dbReference type="Pfam" id="PF22936">
    <property type="entry name" value="Pol_BBD"/>
    <property type="match status" value="1"/>
</dbReference>
<dbReference type="GO" id="GO:0008233">
    <property type="term" value="F:peptidase activity"/>
    <property type="evidence" value="ECO:0007669"/>
    <property type="project" value="UniProtKB-KW"/>
</dbReference>
<gene>
    <name evidence="6" type="ORF">L3X38_036178</name>
</gene>
<dbReference type="InterPro" id="IPR036397">
    <property type="entry name" value="RNaseH_sf"/>
</dbReference>
<comment type="caution">
    <text evidence="6">The sequence shown here is derived from an EMBL/GenBank/DDBJ whole genome shotgun (WGS) entry which is preliminary data.</text>
</comment>
<accession>A0AAD4V2T9</accession>
<keyword evidence="1" id="KW-0645">Protease</keyword>
<dbReference type="PANTHER" id="PTHR42648:SF28">
    <property type="entry name" value="TRANSPOSON-ENCODED PROTEIN WITH RIBONUCLEASE H-LIKE AND RETROVIRUS ZINC FINGER-LIKE DOMAINS"/>
    <property type="match status" value="1"/>
</dbReference>